<name>A0A1G7HBF0_9PROT</name>
<dbReference type="InterPro" id="IPR016131">
    <property type="entry name" value="Haemerythrin_Fe_BS"/>
</dbReference>
<dbReference type="InterPro" id="IPR011006">
    <property type="entry name" value="CheY-like_superfamily"/>
</dbReference>
<dbReference type="SUPFAM" id="SSF52172">
    <property type="entry name" value="CheY-like"/>
    <property type="match status" value="1"/>
</dbReference>
<keyword evidence="2" id="KW-0479">Metal-binding</keyword>
<feature type="modified residue" description="4-aspartylphosphate" evidence="4">
    <location>
        <position position="223"/>
    </location>
</feature>
<organism evidence="6 7">
    <name type="scientific">Rhodospira trueperi</name>
    <dbReference type="NCBI Taxonomy" id="69960"/>
    <lineage>
        <taxon>Bacteria</taxon>
        <taxon>Pseudomonadati</taxon>
        <taxon>Pseudomonadota</taxon>
        <taxon>Alphaproteobacteria</taxon>
        <taxon>Rhodospirillales</taxon>
        <taxon>Rhodospirillaceae</taxon>
        <taxon>Rhodospira</taxon>
    </lineage>
</organism>
<dbReference type="InterPro" id="IPR012312">
    <property type="entry name" value="Hemerythrin-like"/>
</dbReference>
<keyword evidence="3" id="KW-0408">Iron</keyword>
<keyword evidence="7" id="KW-1185">Reference proteome</keyword>
<feature type="domain" description="Response regulatory" evidence="5">
    <location>
        <begin position="173"/>
        <end position="288"/>
    </location>
</feature>
<dbReference type="InterPro" id="IPR052048">
    <property type="entry name" value="ST_Response_Regulator"/>
</dbReference>
<dbReference type="STRING" id="69960.SAMN05421720_11931"/>
<dbReference type="GO" id="GO:0000160">
    <property type="term" value="P:phosphorelay signal transduction system"/>
    <property type="evidence" value="ECO:0007669"/>
    <property type="project" value="InterPro"/>
</dbReference>
<dbReference type="PANTHER" id="PTHR43228">
    <property type="entry name" value="TWO-COMPONENT RESPONSE REGULATOR"/>
    <property type="match status" value="1"/>
</dbReference>
<dbReference type="PROSITE" id="PS00550">
    <property type="entry name" value="HEMERYTHRINS"/>
    <property type="match status" value="1"/>
</dbReference>
<sequence>MAYVNWGKDLETGIDLIDRDHRVLVDLLNQAYDCIGAEEEASTLGSVLNTLVDYTQYHFAREERLMQAAGFPELALHREMHQKLSQRARESRSEYLRNPGSVNAREVMEFLRSWLIDHILKQDFRYRSAVIEHPEAMREAAAISFDAVPDSMAPPANQDQAPGPAPLDFSSMSVLVLDDNQNFQVILRTILKGLGCPSITLVDDAHQGLAALAEAVPTLILVDWRMDGMDGLEFVREARGRGVTTPIVMISGYGEPGFSEMAKAAGVDAFLEKPITALKLVQTAARALAER</sequence>
<dbReference type="InterPro" id="IPR012827">
    <property type="entry name" value="Hemerythrin_metal-bd"/>
</dbReference>
<dbReference type="Proteomes" id="UP000199412">
    <property type="component" value="Unassembled WGS sequence"/>
</dbReference>
<evidence type="ECO:0000256" key="1">
    <source>
        <dbReference type="ARBA" id="ARBA00010587"/>
    </source>
</evidence>
<evidence type="ECO:0000259" key="5">
    <source>
        <dbReference type="PROSITE" id="PS50110"/>
    </source>
</evidence>
<dbReference type="Gene3D" id="3.40.50.2300">
    <property type="match status" value="1"/>
</dbReference>
<dbReference type="RefSeq" id="WP_092787945.1">
    <property type="nucleotide sequence ID" value="NZ_FNAP01000019.1"/>
</dbReference>
<dbReference type="CDD" id="cd17546">
    <property type="entry name" value="REC_hyHK_CKI1_RcsC-like"/>
    <property type="match status" value="1"/>
</dbReference>
<evidence type="ECO:0000256" key="4">
    <source>
        <dbReference type="PROSITE-ProRule" id="PRU00169"/>
    </source>
</evidence>
<reference evidence="6 7" key="1">
    <citation type="submission" date="2016-10" db="EMBL/GenBank/DDBJ databases">
        <authorList>
            <person name="de Groot N.N."/>
        </authorList>
    </citation>
    <scope>NUCLEOTIDE SEQUENCE [LARGE SCALE GENOMIC DNA]</scope>
    <source>
        <strain evidence="6 7">ATCC 700224</strain>
    </source>
</reference>
<dbReference type="NCBIfam" id="NF033749">
    <property type="entry name" value="bact_hemeryth"/>
    <property type="match status" value="1"/>
</dbReference>
<dbReference type="PROSITE" id="PS50110">
    <property type="entry name" value="RESPONSE_REGULATORY"/>
    <property type="match status" value="1"/>
</dbReference>
<evidence type="ECO:0000256" key="2">
    <source>
        <dbReference type="ARBA" id="ARBA00022723"/>
    </source>
</evidence>
<dbReference type="CDD" id="cd12107">
    <property type="entry name" value="Hemerythrin"/>
    <property type="match status" value="1"/>
</dbReference>
<evidence type="ECO:0000313" key="6">
    <source>
        <dbReference type="EMBL" id="SDE97696.1"/>
    </source>
</evidence>
<comment type="similarity">
    <text evidence="1">Belongs to the hemerythrin family.</text>
</comment>
<accession>A0A1G7HBF0</accession>
<dbReference type="SMART" id="SM00448">
    <property type="entry name" value="REC"/>
    <property type="match status" value="1"/>
</dbReference>
<dbReference type="InterPro" id="IPR035938">
    <property type="entry name" value="Hemerythrin-like_sf"/>
</dbReference>
<dbReference type="SUPFAM" id="SSF47188">
    <property type="entry name" value="Hemerythrin-like"/>
    <property type="match status" value="1"/>
</dbReference>
<gene>
    <name evidence="6" type="ORF">SAMN05421720_11931</name>
</gene>
<dbReference type="Pfam" id="PF00072">
    <property type="entry name" value="Response_reg"/>
    <property type="match status" value="1"/>
</dbReference>
<dbReference type="PANTHER" id="PTHR43228:SF1">
    <property type="entry name" value="TWO-COMPONENT RESPONSE REGULATOR ARR22"/>
    <property type="match status" value="1"/>
</dbReference>
<proteinExistence type="inferred from homology"/>
<dbReference type="AlphaFoldDB" id="A0A1G7HBF0"/>
<evidence type="ECO:0000313" key="7">
    <source>
        <dbReference type="Proteomes" id="UP000199412"/>
    </source>
</evidence>
<dbReference type="Pfam" id="PF01814">
    <property type="entry name" value="Hemerythrin"/>
    <property type="match status" value="1"/>
</dbReference>
<keyword evidence="4" id="KW-0597">Phosphoprotein</keyword>
<dbReference type="EMBL" id="FNAP01000019">
    <property type="protein sequence ID" value="SDE97696.1"/>
    <property type="molecule type" value="Genomic_DNA"/>
</dbReference>
<dbReference type="Gene3D" id="1.20.120.50">
    <property type="entry name" value="Hemerythrin-like"/>
    <property type="match status" value="1"/>
</dbReference>
<dbReference type="OrthoDB" id="7305302at2"/>
<dbReference type="GO" id="GO:0046872">
    <property type="term" value="F:metal ion binding"/>
    <property type="evidence" value="ECO:0007669"/>
    <property type="project" value="UniProtKB-KW"/>
</dbReference>
<protein>
    <submittedName>
        <fullName evidence="6">Hemerythrin-like metal-binding domain protein</fullName>
    </submittedName>
</protein>
<dbReference type="InterPro" id="IPR001789">
    <property type="entry name" value="Sig_transdc_resp-reg_receiver"/>
</dbReference>
<dbReference type="NCBIfam" id="TIGR02481">
    <property type="entry name" value="hemeryth_dom"/>
    <property type="match status" value="1"/>
</dbReference>
<evidence type="ECO:0000256" key="3">
    <source>
        <dbReference type="ARBA" id="ARBA00023004"/>
    </source>
</evidence>